<dbReference type="Gene3D" id="3.30.559.30">
    <property type="entry name" value="Nonribosomal peptide synthetase, condensation domain"/>
    <property type="match status" value="1"/>
</dbReference>
<comment type="caution">
    <text evidence="5">The sequence shown here is derived from an EMBL/GenBank/DDBJ whole genome shotgun (WGS) entry which is preliminary data.</text>
</comment>
<dbReference type="AlphaFoldDB" id="A0A840WU55"/>
<gene>
    <name evidence="5" type="ORF">FHS89_003265</name>
</gene>
<feature type="non-terminal residue" evidence="5">
    <location>
        <position position="705"/>
    </location>
</feature>
<dbReference type="PANTHER" id="PTHR45527:SF14">
    <property type="entry name" value="PLIPASTATIN SYNTHASE SUBUNIT B"/>
    <property type="match status" value="1"/>
</dbReference>
<dbReference type="GO" id="GO:0009239">
    <property type="term" value="P:enterobactin biosynthetic process"/>
    <property type="evidence" value="ECO:0007669"/>
    <property type="project" value="TreeGrafter"/>
</dbReference>
<dbReference type="GO" id="GO:0043041">
    <property type="term" value="P:amino acid activation for nonribosomal peptide biosynthetic process"/>
    <property type="evidence" value="ECO:0007669"/>
    <property type="project" value="TreeGrafter"/>
</dbReference>
<dbReference type="EMBL" id="JACIJS010000022">
    <property type="protein sequence ID" value="MBB5517212.1"/>
    <property type="molecule type" value="Genomic_DNA"/>
</dbReference>
<organism evidence="5 6">
    <name type="scientific">Rubricella aquisinus</name>
    <dbReference type="NCBI Taxonomy" id="2028108"/>
    <lineage>
        <taxon>Bacteria</taxon>
        <taxon>Pseudomonadati</taxon>
        <taxon>Pseudomonadota</taxon>
        <taxon>Alphaproteobacteria</taxon>
        <taxon>Rhodobacterales</taxon>
        <taxon>Paracoccaceae</taxon>
        <taxon>Rubricella</taxon>
    </lineage>
</organism>
<evidence type="ECO:0000256" key="1">
    <source>
        <dbReference type="ARBA" id="ARBA00001957"/>
    </source>
</evidence>
<dbReference type="InterPro" id="IPR001242">
    <property type="entry name" value="Condensation_dom"/>
</dbReference>
<feature type="domain" description="AMP-dependent synthetase/ligase" evidence="3">
    <location>
        <begin position="389"/>
        <end position="705"/>
    </location>
</feature>
<dbReference type="InterPro" id="IPR000873">
    <property type="entry name" value="AMP-dep_synth/lig_dom"/>
</dbReference>
<proteinExistence type="predicted"/>
<protein>
    <submittedName>
        <fullName evidence="5">Non-ribosomal peptide synthetase component F</fullName>
    </submittedName>
</protein>
<dbReference type="Gene3D" id="3.30.559.10">
    <property type="entry name" value="Chloramphenicol acetyltransferase-like domain"/>
    <property type="match status" value="1"/>
</dbReference>
<comment type="cofactor">
    <cofactor evidence="1">
        <name>pantetheine 4'-phosphate</name>
        <dbReference type="ChEBI" id="CHEBI:47942"/>
    </cofactor>
</comment>
<dbReference type="FunFam" id="3.40.50.980:FF:000002">
    <property type="entry name" value="Enterobactin synthetase component F"/>
    <property type="match status" value="1"/>
</dbReference>
<evidence type="ECO:0000256" key="2">
    <source>
        <dbReference type="ARBA" id="ARBA00022450"/>
    </source>
</evidence>
<dbReference type="GO" id="GO:0005829">
    <property type="term" value="C:cytosol"/>
    <property type="evidence" value="ECO:0007669"/>
    <property type="project" value="TreeGrafter"/>
</dbReference>
<dbReference type="RefSeq" id="WP_184013163.1">
    <property type="nucleotide sequence ID" value="NZ_JACIJS010000022.1"/>
</dbReference>
<reference evidence="5 6" key="1">
    <citation type="submission" date="2020-08" db="EMBL/GenBank/DDBJ databases">
        <title>Genomic Encyclopedia of Type Strains, Phase IV (KMG-IV): sequencing the most valuable type-strain genomes for metagenomic binning, comparative biology and taxonomic classification.</title>
        <authorList>
            <person name="Goeker M."/>
        </authorList>
    </citation>
    <scope>NUCLEOTIDE SEQUENCE [LARGE SCALE GENOMIC DNA]</scope>
    <source>
        <strain evidence="5 6">DSM 103377</strain>
    </source>
</reference>
<dbReference type="InterPro" id="IPR023213">
    <property type="entry name" value="CAT-like_dom_sf"/>
</dbReference>
<feature type="non-terminal residue" evidence="5">
    <location>
        <position position="1"/>
    </location>
</feature>
<dbReference type="SUPFAM" id="SSF52777">
    <property type="entry name" value="CoA-dependent acyltransferases"/>
    <property type="match status" value="2"/>
</dbReference>
<evidence type="ECO:0000259" key="3">
    <source>
        <dbReference type="Pfam" id="PF00501"/>
    </source>
</evidence>
<dbReference type="Pfam" id="PF00501">
    <property type="entry name" value="AMP-binding"/>
    <property type="match status" value="1"/>
</dbReference>
<sequence>QREVTEADLDAQITRVATTPFDLSAGEVIRAELLRLAPGRAVLALSIHHIAADGWSLGVLTRDLSTLYAARQASHAPDLPALPIQYRDFALWQRRWLDGPARAQALSYWRDALRDLPQISLPQARRRPDPARHRGAGLRIEIPADTARRLIALSRKQAATLYMGLLAQYQAVLGHYAGQDDIVTGSPIAGRNQAETEGLIGFFVNMLTLRGDLSGAPDLPTLLTRMRQRTLDAYAHQDLPFEAIVEAIAPSRDSSQHPLFQVHFALQTAEVTPPRFGEITVRPIAAPIHWVRFDLECHLWHEEDGAIRGQWLYDTDLFAPEMIEAMAAHFIRLVTHWTAHPDQSMDAALRATAPAIPAPAIPALPAPAMPARPAPGTHPAPVSLSDRFAQIARTQPEATALLHRDQTLSYGDLDARATALAQTLIAQGLRPEAPIGLSAQPGFDLITGILGILRAGGRYIPLDPSYPPARISLMAQTAGLDLILTDGMAPLPDALDPLPRLTIAAAIASAHTTAAPLPKLQPDHAAYTLYTSGSTGTPKGVTITHANVTSLIDGCAPRFGFGPKDVWSLFHAYAFDFSVWEIWGPLLTGGRLVIVPPDTRRDPAALHDLLRATSVTVLNQTPTAFYGLIRADQDAAPLTALAHVIFGGEALDPARLAPWWARYGTECPRLTNMYGITETCVHVTEHILTPADRDAQDSPIGRPIP</sequence>
<dbReference type="PANTHER" id="PTHR45527">
    <property type="entry name" value="NONRIBOSOMAL PEPTIDE SYNTHETASE"/>
    <property type="match status" value="1"/>
</dbReference>
<dbReference type="GO" id="GO:0031177">
    <property type="term" value="F:phosphopantetheine binding"/>
    <property type="evidence" value="ECO:0007669"/>
    <property type="project" value="TreeGrafter"/>
</dbReference>
<dbReference type="CDD" id="cd19531">
    <property type="entry name" value="LCL_NRPS-like"/>
    <property type="match status" value="1"/>
</dbReference>
<keyword evidence="6" id="KW-1185">Reference proteome</keyword>
<dbReference type="SUPFAM" id="SSF56801">
    <property type="entry name" value="Acetyl-CoA synthetase-like"/>
    <property type="match status" value="1"/>
</dbReference>
<dbReference type="Pfam" id="PF00668">
    <property type="entry name" value="Condensation"/>
    <property type="match status" value="1"/>
</dbReference>
<accession>A0A840WU55</accession>
<dbReference type="InterPro" id="IPR042099">
    <property type="entry name" value="ANL_N_sf"/>
</dbReference>
<dbReference type="Gene3D" id="3.40.50.12780">
    <property type="entry name" value="N-terminal domain of ligase-like"/>
    <property type="match status" value="1"/>
</dbReference>
<feature type="domain" description="Condensation" evidence="4">
    <location>
        <begin position="6"/>
        <end position="346"/>
    </location>
</feature>
<evidence type="ECO:0000313" key="5">
    <source>
        <dbReference type="EMBL" id="MBB5517212.1"/>
    </source>
</evidence>
<dbReference type="Proteomes" id="UP000553766">
    <property type="component" value="Unassembled WGS sequence"/>
</dbReference>
<name>A0A840WU55_9RHOB</name>
<evidence type="ECO:0000259" key="4">
    <source>
        <dbReference type="Pfam" id="PF00668"/>
    </source>
</evidence>
<evidence type="ECO:0000313" key="6">
    <source>
        <dbReference type="Proteomes" id="UP000553766"/>
    </source>
</evidence>
<keyword evidence="2" id="KW-0596">Phosphopantetheine</keyword>
<dbReference type="GO" id="GO:0009366">
    <property type="term" value="C:enterobactin synthetase complex"/>
    <property type="evidence" value="ECO:0007669"/>
    <property type="project" value="TreeGrafter"/>
</dbReference>
<dbReference type="GO" id="GO:0047527">
    <property type="term" value="F:2,3-dihydroxybenzoate-serine ligase activity"/>
    <property type="evidence" value="ECO:0007669"/>
    <property type="project" value="TreeGrafter"/>
</dbReference>